<proteinExistence type="inferred from homology"/>
<evidence type="ECO:0000259" key="8">
    <source>
        <dbReference type="Pfam" id="PF04290"/>
    </source>
</evidence>
<comment type="caution">
    <text evidence="9">The sequence shown here is derived from an EMBL/GenBank/DDBJ whole genome shotgun (WGS) entry which is preliminary data.</text>
</comment>
<reference evidence="9 10" key="1">
    <citation type="submission" date="2013-01" db="EMBL/GenBank/DDBJ databases">
        <authorList>
            <person name="Fiebig A."/>
            <person name="Goeker M."/>
            <person name="Klenk H.-P.P."/>
        </authorList>
    </citation>
    <scope>NUCLEOTIDE SEQUENCE [LARGE SCALE GENOMIC DNA]</scope>
    <source>
        <strain evidence="9 10">DSM 24838</strain>
    </source>
</reference>
<dbReference type="Proteomes" id="UP000035100">
    <property type="component" value="Unassembled WGS sequence"/>
</dbReference>
<keyword evidence="6 7" id="KW-0472">Membrane</keyword>
<feature type="transmembrane region" description="Helical" evidence="7">
    <location>
        <begin position="112"/>
        <end position="133"/>
    </location>
</feature>
<dbReference type="AlphaFoldDB" id="A0A0D0Q6X8"/>
<keyword evidence="4 7" id="KW-0812">Transmembrane</keyword>
<evidence type="ECO:0000256" key="2">
    <source>
        <dbReference type="ARBA" id="ARBA00022448"/>
    </source>
</evidence>
<dbReference type="InterPro" id="IPR055348">
    <property type="entry name" value="DctQ"/>
</dbReference>
<evidence type="ECO:0000313" key="10">
    <source>
        <dbReference type="Proteomes" id="UP000035100"/>
    </source>
</evidence>
<keyword evidence="2 7" id="KW-0813">Transport</keyword>
<protein>
    <recommendedName>
        <fullName evidence="7">TRAP transporter small permease protein</fullName>
    </recommendedName>
</protein>
<keyword evidence="5 7" id="KW-1133">Transmembrane helix</keyword>
<feature type="domain" description="Tripartite ATP-independent periplasmic transporters DctQ component" evidence="8">
    <location>
        <begin position="66"/>
        <end position="178"/>
    </location>
</feature>
<evidence type="ECO:0000256" key="4">
    <source>
        <dbReference type="ARBA" id="ARBA00022692"/>
    </source>
</evidence>
<comment type="similarity">
    <text evidence="7">Belongs to the TRAP transporter small permease family.</text>
</comment>
<feature type="transmembrane region" description="Helical" evidence="7">
    <location>
        <begin position="12"/>
        <end position="35"/>
    </location>
</feature>
<dbReference type="STRING" id="1123501.Wenmar_01121"/>
<comment type="caution">
    <text evidence="7">Lacks conserved residue(s) required for the propagation of feature annotation.</text>
</comment>
<evidence type="ECO:0000313" key="9">
    <source>
        <dbReference type="EMBL" id="KIQ70164.1"/>
    </source>
</evidence>
<comment type="subcellular location">
    <subcellularLocation>
        <location evidence="7">Cell inner membrane</location>
        <topology evidence="7">Multi-pass membrane protein</topology>
    </subcellularLocation>
    <subcellularLocation>
        <location evidence="1">Cell membrane</location>
        <topology evidence="1">Multi-pass membrane protein</topology>
    </subcellularLocation>
</comment>
<gene>
    <name evidence="9" type="ORF">Wenmar_01121</name>
</gene>
<dbReference type="Pfam" id="PF04290">
    <property type="entry name" value="DctQ"/>
    <property type="match status" value="1"/>
</dbReference>
<keyword evidence="3" id="KW-1003">Cell membrane</keyword>
<sequence>MTALRPLVTLIARVMALLGGLVLVALVILTCLSVIGRGLVTLGHSDVLTGAAPGLAGWLNGTGVGPIPGDFELVEAGVAFAIFAFLPICQLRSGHATVDIFTNLMPGGIARTLVVFWEIVLALTLVLIAWRLYEGFSDKLRNGQTTFLLQFPVWWAYGASLIAASAAALVGVWCAAARAAETVTGRPIMPPPGEADH</sequence>
<evidence type="ECO:0000256" key="1">
    <source>
        <dbReference type="ARBA" id="ARBA00004651"/>
    </source>
</evidence>
<accession>A0A0D0Q6X8</accession>
<dbReference type="GO" id="GO:0022857">
    <property type="term" value="F:transmembrane transporter activity"/>
    <property type="evidence" value="ECO:0007669"/>
    <property type="project" value="UniProtKB-UniRule"/>
</dbReference>
<evidence type="ECO:0000256" key="5">
    <source>
        <dbReference type="ARBA" id="ARBA00022989"/>
    </source>
</evidence>
<keyword evidence="7" id="KW-0997">Cell inner membrane</keyword>
<dbReference type="RefSeq" id="WP_018302901.1">
    <property type="nucleotide sequence ID" value="NZ_KB902288.1"/>
</dbReference>
<comment type="subunit">
    <text evidence="7">The complex comprises the extracytoplasmic solute receptor protein and the two transmembrane proteins.</text>
</comment>
<name>A0A0D0Q6X8_9RHOB</name>
<dbReference type="EMBL" id="AONG01000006">
    <property type="protein sequence ID" value="KIQ70164.1"/>
    <property type="molecule type" value="Genomic_DNA"/>
</dbReference>
<evidence type="ECO:0000256" key="3">
    <source>
        <dbReference type="ARBA" id="ARBA00022475"/>
    </source>
</evidence>
<organism evidence="9 10">
    <name type="scientific">Wenxinia marina DSM 24838</name>
    <dbReference type="NCBI Taxonomy" id="1123501"/>
    <lineage>
        <taxon>Bacteria</taxon>
        <taxon>Pseudomonadati</taxon>
        <taxon>Pseudomonadota</taxon>
        <taxon>Alphaproteobacteria</taxon>
        <taxon>Rhodobacterales</taxon>
        <taxon>Roseobacteraceae</taxon>
        <taxon>Wenxinia</taxon>
    </lineage>
</organism>
<dbReference type="eggNOG" id="COG3090">
    <property type="taxonomic scope" value="Bacteria"/>
</dbReference>
<feature type="transmembrane region" description="Helical" evidence="7">
    <location>
        <begin position="153"/>
        <end position="176"/>
    </location>
</feature>
<comment type="function">
    <text evidence="7">Part of the tripartite ATP-independent periplasmic (TRAP) transport system.</text>
</comment>
<evidence type="ECO:0000256" key="7">
    <source>
        <dbReference type="RuleBase" id="RU369079"/>
    </source>
</evidence>
<dbReference type="GO" id="GO:0005886">
    <property type="term" value="C:plasma membrane"/>
    <property type="evidence" value="ECO:0007669"/>
    <property type="project" value="UniProtKB-SubCell"/>
</dbReference>
<dbReference type="PATRIC" id="fig|1123501.6.peg.1193"/>
<keyword evidence="10" id="KW-1185">Reference proteome</keyword>
<evidence type="ECO:0000256" key="6">
    <source>
        <dbReference type="ARBA" id="ARBA00023136"/>
    </source>
</evidence>